<name>A0ABU5REY5_9PSEU</name>
<protein>
    <submittedName>
        <fullName evidence="1">DUF4192 domain-containing protein</fullName>
    </submittedName>
</protein>
<accession>A0ABU5REY5</accession>
<dbReference type="Pfam" id="PF13830">
    <property type="entry name" value="DUF4192"/>
    <property type="match status" value="1"/>
</dbReference>
<comment type="caution">
    <text evidence="1">The sequence shown here is derived from an EMBL/GenBank/DDBJ whole genome shotgun (WGS) entry which is preliminary data.</text>
</comment>
<dbReference type="RefSeq" id="WP_323332908.1">
    <property type="nucleotide sequence ID" value="NZ_JAYFSI010000010.1"/>
</dbReference>
<evidence type="ECO:0000313" key="1">
    <source>
        <dbReference type="EMBL" id="MEA5364842.1"/>
    </source>
</evidence>
<dbReference type="Proteomes" id="UP001304298">
    <property type="component" value="Unassembled WGS sequence"/>
</dbReference>
<gene>
    <name evidence="1" type="ORF">VA596_35285</name>
</gene>
<reference evidence="1 2" key="1">
    <citation type="submission" date="2023-12" db="EMBL/GenBank/DDBJ databases">
        <title>Amycolatopsis sp. V23-08.</title>
        <authorList>
            <person name="Somphong A."/>
        </authorList>
    </citation>
    <scope>NUCLEOTIDE SEQUENCE [LARGE SCALE GENOMIC DNA]</scope>
    <source>
        <strain evidence="1 2">V23-08</strain>
    </source>
</reference>
<sequence length="354" mass="37526">MTTAIPTGRTPVDLRNPAQLLAALPYLLGFRLGASVVLLGHRPPVGDRLGLVMRADLPRREDRIHQARALAPRFAAAPHTGVTVAIIGGRRRSGGPPPHAGFVDELAVALAEFGLPVLHAVWAADIAEGAPWVCYTDEDCAGELPDPASTVAAAAATESGTVVFDSREELAALLAPRSPEAVARRADELSRLAEPPWPESTRVDDAAAEIRAAFDRQRRGEGPPTDAEAVRLACALTLSEIRDVCLTMAVPPGTLEAREAERLWLTLVQELPAPERAEAATLLGYTAFMRGEGTFAGMALENALEAAPDHLMARLLTTVLDHGMPPEQLLGLALAAETDSMPGFGLEPAEQPPF</sequence>
<evidence type="ECO:0000313" key="2">
    <source>
        <dbReference type="Proteomes" id="UP001304298"/>
    </source>
</evidence>
<dbReference type="EMBL" id="JAYFSI010000010">
    <property type="protein sequence ID" value="MEA5364842.1"/>
    <property type="molecule type" value="Genomic_DNA"/>
</dbReference>
<proteinExistence type="predicted"/>
<organism evidence="1 2">
    <name type="scientific">Amycolatopsis heterodermiae</name>
    <dbReference type="NCBI Taxonomy" id="3110235"/>
    <lineage>
        <taxon>Bacteria</taxon>
        <taxon>Bacillati</taxon>
        <taxon>Actinomycetota</taxon>
        <taxon>Actinomycetes</taxon>
        <taxon>Pseudonocardiales</taxon>
        <taxon>Pseudonocardiaceae</taxon>
        <taxon>Amycolatopsis</taxon>
    </lineage>
</organism>
<dbReference type="InterPro" id="IPR025447">
    <property type="entry name" value="DUF4192"/>
</dbReference>
<keyword evidence="2" id="KW-1185">Reference proteome</keyword>